<feature type="region of interest" description="Disordered" evidence="1">
    <location>
        <begin position="1"/>
        <end position="60"/>
    </location>
</feature>
<dbReference type="EMBL" id="BGZK01000792">
    <property type="protein sequence ID" value="GBP60630.1"/>
    <property type="molecule type" value="Genomic_DNA"/>
</dbReference>
<evidence type="ECO:0000256" key="1">
    <source>
        <dbReference type="SAM" id="MobiDB-lite"/>
    </source>
</evidence>
<feature type="compositionally biased region" description="Low complexity" evidence="1">
    <location>
        <begin position="8"/>
        <end position="19"/>
    </location>
</feature>
<evidence type="ECO:0000313" key="2">
    <source>
        <dbReference type="EMBL" id="GBP60630.1"/>
    </source>
</evidence>
<name>A0A4C1XC09_EUMVA</name>
<sequence length="79" mass="8762">MSLRTAPRAVDAARSARAARGGRGARARRDRTARARAPTYGDRDGNTPGPGDRGPAPYPICTHLRRRRRGDIIRYHKRA</sequence>
<protein>
    <submittedName>
        <fullName evidence="2">Uncharacterized protein</fullName>
    </submittedName>
</protein>
<gene>
    <name evidence="2" type="ORF">EVAR_88356_1</name>
</gene>
<evidence type="ECO:0000313" key="3">
    <source>
        <dbReference type="Proteomes" id="UP000299102"/>
    </source>
</evidence>
<organism evidence="2 3">
    <name type="scientific">Eumeta variegata</name>
    <name type="common">Bagworm moth</name>
    <name type="synonym">Eumeta japonica</name>
    <dbReference type="NCBI Taxonomy" id="151549"/>
    <lineage>
        <taxon>Eukaryota</taxon>
        <taxon>Metazoa</taxon>
        <taxon>Ecdysozoa</taxon>
        <taxon>Arthropoda</taxon>
        <taxon>Hexapoda</taxon>
        <taxon>Insecta</taxon>
        <taxon>Pterygota</taxon>
        <taxon>Neoptera</taxon>
        <taxon>Endopterygota</taxon>
        <taxon>Lepidoptera</taxon>
        <taxon>Glossata</taxon>
        <taxon>Ditrysia</taxon>
        <taxon>Tineoidea</taxon>
        <taxon>Psychidae</taxon>
        <taxon>Oiketicinae</taxon>
        <taxon>Eumeta</taxon>
    </lineage>
</organism>
<reference evidence="2 3" key="1">
    <citation type="journal article" date="2019" name="Commun. Biol.">
        <title>The bagworm genome reveals a unique fibroin gene that provides high tensile strength.</title>
        <authorList>
            <person name="Kono N."/>
            <person name="Nakamura H."/>
            <person name="Ohtoshi R."/>
            <person name="Tomita M."/>
            <person name="Numata K."/>
            <person name="Arakawa K."/>
        </authorList>
    </citation>
    <scope>NUCLEOTIDE SEQUENCE [LARGE SCALE GENOMIC DNA]</scope>
</reference>
<comment type="caution">
    <text evidence="2">The sequence shown here is derived from an EMBL/GenBank/DDBJ whole genome shotgun (WGS) entry which is preliminary data.</text>
</comment>
<proteinExistence type="predicted"/>
<dbReference type="Proteomes" id="UP000299102">
    <property type="component" value="Unassembled WGS sequence"/>
</dbReference>
<dbReference type="AlphaFoldDB" id="A0A4C1XC09"/>
<keyword evidence="3" id="KW-1185">Reference proteome</keyword>
<accession>A0A4C1XC09</accession>